<dbReference type="EMBL" id="JACHNU010000002">
    <property type="protein sequence ID" value="MBB4662194.1"/>
    <property type="molecule type" value="Genomic_DNA"/>
</dbReference>
<name>A0A840IDP8_9ACTN</name>
<keyword evidence="1" id="KW-1133">Transmembrane helix</keyword>
<protein>
    <submittedName>
        <fullName evidence="2">Uncharacterized protein</fullName>
    </submittedName>
</protein>
<dbReference type="RefSeq" id="WP_183341209.1">
    <property type="nucleotide sequence ID" value="NZ_JACHNU010000002.1"/>
</dbReference>
<keyword evidence="1" id="KW-0812">Transmembrane</keyword>
<dbReference type="AlphaFoldDB" id="A0A840IDP8"/>
<keyword evidence="1" id="KW-0472">Membrane</keyword>
<organism evidence="2 3">
    <name type="scientific">Conexibacter arvalis</name>
    <dbReference type="NCBI Taxonomy" id="912552"/>
    <lineage>
        <taxon>Bacteria</taxon>
        <taxon>Bacillati</taxon>
        <taxon>Actinomycetota</taxon>
        <taxon>Thermoleophilia</taxon>
        <taxon>Solirubrobacterales</taxon>
        <taxon>Conexibacteraceae</taxon>
        <taxon>Conexibacter</taxon>
    </lineage>
</organism>
<feature type="transmembrane region" description="Helical" evidence="1">
    <location>
        <begin position="20"/>
        <end position="47"/>
    </location>
</feature>
<accession>A0A840IDP8</accession>
<sequence>MARFDTTVVRDVPPVVVGGAVAVLDGVGGIPGLAIFVASLGICYLLWIPIAAKLTERGD</sequence>
<proteinExistence type="predicted"/>
<keyword evidence="3" id="KW-1185">Reference proteome</keyword>
<evidence type="ECO:0000313" key="2">
    <source>
        <dbReference type="EMBL" id="MBB4662194.1"/>
    </source>
</evidence>
<comment type="caution">
    <text evidence="2">The sequence shown here is derived from an EMBL/GenBank/DDBJ whole genome shotgun (WGS) entry which is preliminary data.</text>
</comment>
<evidence type="ECO:0000313" key="3">
    <source>
        <dbReference type="Proteomes" id="UP000585272"/>
    </source>
</evidence>
<dbReference type="Proteomes" id="UP000585272">
    <property type="component" value="Unassembled WGS sequence"/>
</dbReference>
<reference evidence="2 3" key="1">
    <citation type="submission" date="2020-08" db="EMBL/GenBank/DDBJ databases">
        <title>Genomic Encyclopedia of Archaeal and Bacterial Type Strains, Phase II (KMG-II): from individual species to whole genera.</title>
        <authorList>
            <person name="Goeker M."/>
        </authorList>
    </citation>
    <scope>NUCLEOTIDE SEQUENCE [LARGE SCALE GENOMIC DNA]</scope>
    <source>
        <strain evidence="2 3">DSM 23288</strain>
    </source>
</reference>
<evidence type="ECO:0000256" key="1">
    <source>
        <dbReference type="SAM" id="Phobius"/>
    </source>
</evidence>
<gene>
    <name evidence="2" type="ORF">BDZ31_001780</name>
</gene>